<evidence type="ECO:0000259" key="1">
    <source>
        <dbReference type="Pfam" id="PF00656"/>
    </source>
</evidence>
<dbReference type="Pfam" id="PF00656">
    <property type="entry name" value="Peptidase_C14"/>
    <property type="match status" value="2"/>
</dbReference>
<organism evidence="2 3">
    <name type="scientific">Rhizoctonia solani</name>
    <dbReference type="NCBI Taxonomy" id="456999"/>
    <lineage>
        <taxon>Eukaryota</taxon>
        <taxon>Fungi</taxon>
        <taxon>Dikarya</taxon>
        <taxon>Basidiomycota</taxon>
        <taxon>Agaricomycotina</taxon>
        <taxon>Agaricomycetes</taxon>
        <taxon>Cantharellales</taxon>
        <taxon>Ceratobasidiaceae</taxon>
        <taxon>Rhizoctonia</taxon>
    </lineage>
</organism>
<gene>
    <name evidence="2" type="ORF">RhiXN_11230</name>
</gene>
<dbReference type="GO" id="GO:0004197">
    <property type="term" value="F:cysteine-type endopeptidase activity"/>
    <property type="evidence" value="ECO:0007669"/>
    <property type="project" value="InterPro"/>
</dbReference>
<dbReference type="AlphaFoldDB" id="A0A8H8P994"/>
<dbReference type="GO" id="GO:0006508">
    <property type="term" value="P:proteolysis"/>
    <property type="evidence" value="ECO:0007669"/>
    <property type="project" value="UniProtKB-KW"/>
</dbReference>
<dbReference type="Proteomes" id="UP000650533">
    <property type="component" value="Chromosome 14"/>
</dbReference>
<sequence length="557" mass="62674">MSDYIQLVPSILVESRHGGRHPRSLNKSFAGFRDVLDPVRGVALLITNKYEGRNWPDDFKHSMSLKGAVKDSIHIRQFLEKFGPTMGVNAQAIDDASRKNIEDHIGKAIESYPPLLITYFQGHGLYHPGMVIYVTSDGRETETLEGLTAKEMVKMFSKSTPGTKLLTITDFCYSGNVPFRFKVRIELGTRWNSTLLVLFEKNKSTKPVTQVVISPKSSLANLKAEPMSLPQILLHLRERVDHHLSIAKEHPKYSGKLKGAKQVPQSLAGFPGVLEPATTGVSLSVTNTYQGMIWPKLLGAKDAPMTLRGGPEDIRHIQAFLKLIAPGLRAESIENAQREDIRNHIKRLVDTRLSLLVTYFQGHGENISNGKDEDYSVRYITGDAKKDDGSLEYLTADEFIEMFSAFSAPTMLVAITDICHSGNLYRLQFRLLVLKDGTAFWCETKEWNDDNKLGWKHKINAPMIHIAGSYRWQQVYETKSTGGYLTHSLGSFKDVSMTLPQLLLNLRESVNRHLDKAKDHPRRPLDPWIAQVPQMFSNHMWPLDEPGILSKICLGTA</sequence>
<accession>A0A8H8P994</accession>
<dbReference type="EMBL" id="CP059671">
    <property type="protein sequence ID" value="QRW26153.1"/>
    <property type="molecule type" value="Genomic_DNA"/>
</dbReference>
<dbReference type="RefSeq" id="XP_043186390.1">
    <property type="nucleotide sequence ID" value="XM_043331045.1"/>
</dbReference>
<keyword evidence="2" id="KW-0378">Hydrolase</keyword>
<keyword evidence="2" id="KW-0645">Protease</keyword>
<feature type="domain" description="Peptidase C14 caspase" evidence="1">
    <location>
        <begin position="303"/>
        <end position="537"/>
    </location>
</feature>
<dbReference type="KEGG" id="rsx:RhiXN_11230"/>
<dbReference type="GeneID" id="67033508"/>
<proteinExistence type="predicted"/>
<protein>
    <submittedName>
        <fullName evidence="2">ICE-like protease (Caspase) p20 domain protein</fullName>
    </submittedName>
</protein>
<evidence type="ECO:0000313" key="2">
    <source>
        <dbReference type="EMBL" id="QRW26153.1"/>
    </source>
</evidence>
<name>A0A8H8P994_9AGAM</name>
<evidence type="ECO:0000313" key="3">
    <source>
        <dbReference type="Proteomes" id="UP000650533"/>
    </source>
</evidence>
<reference evidence="2" key="1">
    <citation type="submission" date="2020-05" db="EMBL/GenBank/DDBJ databases">
        <title>Evolutionary and genomic comparisons of hybrid uninucleate and nonhybrid Rhizoctonia fungi.</title>
        <authorList>
            <person name="Li C."/>
            <person name="Chen X."/>
        </authorList>
    </citation>
    <scope>NUCLEOTIDE SEQUENCE</scope>
    <source>
        <strain evidence="2">AG-1 IA</strain>
    </source>
</reference>
<dbReference type="Gene3D" id="3.40.50.1460">
    <property type="match status" value="2"/>
</dbReference>
<feature type="domain" description="Peptidase C14 caspase" evidence="1">
    <location>
        <begin position="40"/>
        <end position="175"/>
    </location>
</feature>
<dbReference type="InterPro" id="IPR011600">
    <property type="entry name" value="Pept_C14_caspase"/>
</dbReference>